<dbReference type="Pfam" id="PF23765">
    <property type="entry name" value="Matrix_Paramyxo_C"/>
    <property type="match status" value="1"/>
</dbReference>
<dbReference type="InterPro" id="IPR000982">
    <property type="entry name" value="Matrix_Paramyxo_N"/>
</dbReference>
<evidence type="ECO:0000313" key="7">
    <source>
        <dbReference type="EMBL" id="QBK47249.1"/>
    </source>
</evidence>
<dbReference type="InterPro" id="IPR042540">
    <property type="entry name" value="Matrix_N"/>
</dbReference>
<name>A0A481XU88_9MONO</name>
<feature type="domain" description="Matrix protein C-terminal Paramyxoviridae" evidence="6">
    <location>
        <begin position="223"/>
        <end position="382"/>
    </location>
</feature>
<dbReference type="Pfam" id="PF00661">
    <property type="entry name" value="Matrix_Paramyxo_N"/>
    <property type="match status" value="1"/>
</dbReference>
<dbReference type="Gene3D" id="2.70.20.50">
    <property type="entry name" value="Viral matrix protein, N-terminal domain"/>
    <property type="match status" value="1"/>
</dbReference>
<dbReference type="InterPro" id="IPR042539">
    <property type="entry name" value="Matrix_C"/>
</dbReference>
<evidence type="ECO:0000256" key="1">
    <source>
        <dbReference type="ARBA" id="ARBA00004328"/>
    </source>
</evidence>
<organism evidence="7">
    <name type="scientific">Avulavirus sp</name>
    <dbReference type="NCBI Taxonomy" id="2493083"/>
    <lineage>
        <taxon>Viruses</taxon>
        <taxon>Riboviria</taxon>
        <taxon>Orthornavirae</taxon>
        <taxon>Negarnaviricota</taxon>
        <taxon>Haploviricotina</taxon>
        <taxon>Monjiviricetes</taxon>
        <taxon>Mononegavirales</taxon>
        <taxon>Paramyxoviridae</taxon>
        <taxon>Avulavirinae</taxon>
    </lineage>
</organism>
<dbReference type="GO" id="GO:0044423">
    <property type="term" value="C:virion component"/>
    <property type="evidence" value="ECO:0007669"/>
    <property type="project" value="UniProtKB-KW"/>
</dbReference>
<reference evidence="7" key="2">
    <citation type="journal article" date="2019" name="J. Virol.">
        <title>Antarctic penguins as reservoirs of diversity for avian avulaviruses.</title>
        <authorList>
            <person name="Wille M."/>
        </authorList>
    </citation>
    <scope>NUCLEOTIDE SEQUENCE</scope>
    <source>
        <strain evidence="7">AAvV-17/Adelie penguin/Antarctica/126/2013</strain>
    </source>
</reference>
<evidence type="ECO:0000256" key="3">
    <source>
        <dbReference type="ARBA" id="ARBA00022844"/>
    </source>
</evidence>
<evidence type="ECO:0000256" key="4">
    <source>
        <dbReference type="ARBA" id="ARBA00023311"/>
    </source>
</evidence>
<evidence type="ECO:0000256" key="2">
    <source>
        <dbReference type="ARBA" id="ARBA00017678"/>
    </source>
</evidence>
<dbReference type="GO" id="GO:0039660">
    <property type="term" value="F:structural constituent of virion"/>
    <property type="evidence" value="ECO:0007669"/>
    <property type="project" value="UniProtKB-KW"/>
</dbReference>
<proteinExistence type="predicted"/>
<accession>A0A481XU88</accession>
<reference evidence="7" key="1">
    <citation type="submission" date="2018-11" db="EMBL/GenBank/DDBJ databases">
        <authorList>
            <person name="Michelle M."/>
            <person name="Aban M."/>
            <person name="Wang J."/>
            <person name="Moore N."/>
            <person name="Shan S.S."/>
            <person name="Marshall J."/>
            <person name="Acuna D.G."/>
            <person name="Vijaykrishna D."/>
            <person name="Butler J."/>
            <person name="Wang J."/>
            <person name="Hall R.J."/>
            <person name="Williams D.T."/>
            <person name="Hurt A.C."/>
        </authorList>
    </citation>
    <scope>NUCLEOTIDE SEQUENCE</scope>
    <source>
        <strain evidence="7">AAvV-17/Adelie penguin/Antarctica/126/2013</strain>
    </source>
</reference>
<dbReference type="EMBL" id="MK167214">
    <property type="protein sequence ID" value="QBK47249.1"/>
    <property type="molecule type" value="Viral_cRNA"/>
</dbReference>
<dbReference type="InterPro" id="IPR055413">
    <property type="entry name" value="Matrix_Paramyxo_C"/>
</dbReference>
<dbReference type="GO" id="GO:0019068">
    <property type="term" value="P:virion assembly"/>
    <property type="evidence" value="ECO:0007669"/>
    <property type="project" value="InterPro"/>
</dbReference>
<evidence type="ECO:0000259" key="6">
    <source>
        <dbReference type="Pfam" id="PF23765"/>
    </source>
</evidence>
<keyword evidence="4" id="KW-0468">Viral matrix protein</keyword>
<sequence>MDHAKLNGIGILIKKYGLLRAEDLTSRPITGQQPATSMESRTVKLYVDPDEPASSLLAFPLIFTSTSDGKKTLSPQYRIQIIDGERESDSDLVFISTYGFISGMETAVDKSMAVDMGQERTILTSCMLPLGSIPKVPDFHGLAKSCLELKVSCKKAATNSERIIFNVTDFPPILAQCAAIKKGVTSCNASVNLKAPEKIMGNYDLVYKVTFVSLTVIPASLVYKVSSPVLKAGSSLTYSLNMSVIIKVDITDKHPSAKLLLKRDDQYLANLWVHWGLISAVKKGGKRHTIEEVAEKIRRLDIKIELVDLFGPSLIIQCKGVKTKLLAGFFSKQGTAVYPISRAAPQIGKLLWSQTGTVMEASVVIQGGNQTQLASTSDYVIESTKVTLGKGNSKYNPFRK</sequence>
<dbReference type="Gene3D" id="2.70.20.60">
    <property type="entry name" value="Viral matrix protein, C-terminal domain"/>
    <property type="match status" value="1"/>
</dbReference>
<comment type="subcellular location">
    <subcellularLocation>
        <location evidence="1">Virion</location>
    </subcellularLocation>
</comment>
<evidence type="ECO:0000259" key="5">
    <source>
        <dbReference type="Pfam" id="PF00661"/>
    </source>
</evidence>
<protein>
    <recommendedName>
        <fullName evidence="2">Matrix protein</fullName>
    </recommendedName>
</protein>
<keyword evidence="3" id="KW-0946">Virion</keyword>
<feature type="domain" description="Matrix protein N-terminal" evidence="5">
    <location>
        <begin position="46"/>
        <end position="219"/>
    </location>
</feature>